<dbReference type="InterPro" id="IPR040835">
    <property type="entry name" value="Nmad5"/>
</dbReference>
<evidence type="ECO:0000313" key="3">
    <source>
        <dbReference type="Proteomes" id="UP000259765"/>
    </source>
</evidence>
<organism evidence="2 3">
    <name type="scientific">Vibrio phage 1.097.O._10N.286.49.B3</name>
    <dbReference type="NCBI Taxonomy" id="1881383"/>
    <lineage>
        <taxon>Viruses</taxon>
        <taxon>Duplodnaviria</taxon>
        <taxon>Heunggongvirae</taxon>
        <taxon>Uroviricota</taxon>
        <taxon>Caudoviricetes</taxon>
        <taxon>Schitoviridae</taxon>
        <taxon>Pontosvirinae</taxon>
        <taxon>Dorisvirus</taxon>
        <taxon>Dorisvirus 49B3</taxon>
    </lineage>
</organism>
<dbReference type="Pfam" id="PF18757">
    <property type="entry name" value="Nmad5"/>
    <property type="match status" value="1"/>
</dbReference>
<keyword evidence="3" id="KW-1185">Reference proteome</keyword>
<proteinExistence type="predicted"/>
<dbReference type="Proteomes" id="UP000259765">
    <property type="component" value="Segment"/>
</dbReference>
<evidence type="ECO:0000313" key="2">
    <source>
        <dbReference type="EMBL" id="AUR87220.1"/>
    </source>
</evidence>
<feature type="domain" description="Nucleotide modification associated" evidence="1">
    <location>
        <begin position="5"/>
        <end position="197"/>
    </location>
</feature>
<sequence length="198" mass="22580">MGSIRLNKTTRTDIVDRVMKAWLLKNKEPKRYTREQYTKDRDALIREKVLGESQELKGKAHKAGIAEEDLILTSYRRVVMSDSSGKRHQWTLYVDSNEAINRCGALDLDLDSELTAKIHKLRKKCTNKRAQDAFKAWETKRINYRKDVENVVAGVNTTGQLREVWPEVEKFLPEALNNPSSGIKLPTVSIKALNAAIA</sequence>
<dbReference type="EMBL" id="MG592470">
    <property type="protein sequence ID" value="AUR87220.1"/>
    <property type="molecule type" value="Genomic_DNA"/>
</dbReference>
<name>A0A2I7R0Q1_9CAUD</name>
<gene>
    <name evidence="2" type="ORF">NVP1097O_74</name>
</gene>
<accession>A0A2I7R0Q1</accession>
<reference evidence="2 3" key="1">
    <citation type="submission" date="2017-11" db="EMBL/GenBank/DDBJ databases">
        <title>A major lineage of nontailed dsDNA viruses as unrecognized killers of marine bacteria.</title>
        <authorList>
            <person name="Kauffman K.M."/>
            <person name="Hussain F.A."/>
            <person name="Yang J."/>
            <person name="Arevalo P."/>
            <person name="Brown J.M."/>
            <person name="Chang W.K."/>
            <person name="VanInsberghe D."/>
            <person name="Elsherbini J."/>
            <person name="Cutler M.B."/>
            <person name="Kelly L."/>
            <person name="Polz M.F."/>
        </authorList>
    </citation>
    <scope>NUCLEOTIDE SEQUENCE [LARGE SCALE GENOMIC DNA]</scope>
</reference>
<protein>
    <recommendedName>
        <fullName evidence="1">Nucleotide modification associated domain-containing protein</fullName>
    </recommendedName>
</protein>
<evidence type="ECO:0000259" key="1">
    <source>
        <dbReference type="Pfam" id="PF18757"/>
    </source>
</evidence>